<dbReference type="GO" id="GO:0003700">
    <property type="term" value="F:DNA-binding transcription factor activity"/>
    <property type="evidence" value="ECO:0007669"/>
    <property type="project" value="TreeGrafter"/>
</dbReference>
<protein>
    <submittedName>
        <fullName evidence="4">Regulatory protein, TetR</fullName>
    </submittedName>
</protein>
<name>A0A375ISA5_9BURK</name>
<dbReference type="EMBL" id="LT991977">
    <property type="protein sequence ID" value="SPK76105.1"/>
    <property type="molecule type" value="Genomic_DNA"/>
</dbReference>
<dbReference type="PROSITE" id="PS50977">
    <property type="entry name" value="HTH_TETR_2"/>
    <property type="match status" value="1"/>
</dbReference>
<gene>
    <name evidence="4" type="ORF">CT19425_MP70265</name>
</gene>
<geneLocation type="plasmid" evidence="4">
    <name>II</name>
</geneLocation>
<proteinExistence type="predicted"/>
<dbReference type="Gene3D" id="1.10.357.10">
    <property type="entry name" value="Tetracycline Repressor, domain 2"/>
    <property type="match status" value="1"/>
</dbReference>
<accession>A0A375ISA5</accession>
<evidence type="ECO:0000259" key="3">
    <source>
        <dbReference type="PROSITE" id="PS50977"/>
    </source>
</evidence>
<dbReference type="GO" id="GO:0000976">
    <property type="term" value="F:transcription cis-regulatory region binding"/>
    <property type="evidence" value="ECO:0007669"/>
    <property type="project" value="TreeGrafter"/>
</dbReference>
<dbReference type="Proteomes" id="UP000255505">
    <property type="component" value="Plasmid II"/>
</dbReference>
<dbReference type="InterPro" id="IPR009057">
    <property type="entry name" value="Homeodomain-like_sf"/>
</dbReference>
<feature type="DNA-binding region" description="H-T-H motif" evidence="2">
    <location>
        <begin position="47"/>
        <end position="66"/>
    </location>
</feature>
<evidence type="ECO:0000256" key="2">
    <source>
        <dbReference type="PROSITE-ProRule" id="PRU00335"/>
    </source>
</evidence>
<feature type="domain" description="HTH tetR-type" evidence="3">
    <location>
        <begin position="24"/>
        <end position="84"/>
    </location>
</feature>
<dbReference type="Pfam" id="PF00440">
    <property type="entry name" value="TetR_N"/>
    <property type="match status" value="1"/>
</dbReference>
<dbReference type="AlphaFoldDB" id="A0A375ISA5"/>
<dbReference type="InterPro" id="IPR050109">
    <property type="entry name" value="HTH-type_TetR-like_transc_reg"/>
</dbReference>
<keyword evidence="1 2" id="KW-0238">DNA-binding</keyword>
<keyword evidence="4" id="KW-0614">Plasmid</keyword>
<evidence type="ECO:0000256" key="1">
    <source>
        <dbReference type="ARBA" id="ARBA00023125"/>
    </source>
</evidence>
<dbReference type="InterPro" id="IPR001647">
    <property type="entry name" value="HTH_TetR"/>
</dbReference>
<sequence length="214" mass="23394">MPQDTLAALDGQQGFIPPRYGRAGHTTKALLEAGRELLRERPLDGLTNQEICAAAHVTTGAFYGRFNSKLAFFRALQTVMAEEADQRMAACLTKVETGDGGLQAGVRALLSEMRRVVLRHQGVLRATILEANGNAWQGFKQRRAAFVERSVPVLAALHGGGDKAALQRRIRIAFQFAIGSIINAILNNPGPLRLTSKEFDEELTRAFCAYVDSE</sequence>
<evidence type="ECO:0000313" key="4">
    <source>
        <dbReference type="EMBL" id="SPK76105.1"/>
    </source>
</evidence>
<evidence type="ECO:0000313" key="5">
    <source>
        <dbReference type="Proteomes" id="UP000255505"/>
    </source>
</evidence>
<dbReference type="PANTHER" id="PTHR30055:SF146">
    <property type="entry name" value="HTH-TYPE TRANSCRIPTIONAL DUAL REGULATOR CECR"/>
    <property type="match status" value="1"/>
</dbReference>
<organism evidence="4 5">
    <name type="scientific">Cupriavidus taiwanensis</name>
    <dbReference type="NCBI Taxonomy" id="164546"/>
    <lineage>
        <taxon>Bacteria</taxon>
        <taxon>Pseudomonadati</taxon>
        <taxon>Pseudomonadota</taxon>
        <taxon>Betaproteobacteria</taxon>
        <taxon>Burkholderiales</taxon>
        <taxon>Burkholderiaceae</taxon>
        <taxon>Cupriavidus</taxon>
    </lineage>
</organism>
<dbReference type="SUPFAM" id="SSF46689">
    <property type="entry name" value="Homeodomain-like"/>
    <property type="match status" value="1"/>
</dbReference>
<reference evidence="4 5" key="1">
    <citation type="submission" date="2018-01" db="EMBL/GenBank/DDBJ databases">
        <authorList>
            <person name="Gaut B.S."/>
            <person name="Morton B.R."/>
            <person name="Clegg M.T."/>
            <person name="Duvall M.R."/>
        </authorList>
    </citation>
    <scope>NUCLEOTIDE SEQUENCE [LARGE SCALE GENOMIC DNA]</scope>
    <source>
        <strain evidence="4">Cupriavidus taiwanensis LMG 19425</strain>
        <plasmid evidence="5">Plasmid ii</plasmid>
    </source>
</reference>
<dbReference type="PANTHER" id="PTHR30055">
    <property type="entry name" value="HTH-TYPE TRANSCRIPTIONAL REGULATOR RUTR"/>
    <property type="match status" value="1"/>
</dbReference>